<evidence type="ECO:0000256" key="8">
    <source>
        <dbReference type="SAM" id="Phobius"/>
    </source>
</evidence>
<reference evidence="10 11" key="1">
    <citation type="submission" date="2023-04" db="EMBL/GenBank/DDBJ databases">
        <title>Spirochaete genome identified in red abalone sample constitutes a novel genus.</title>
        <authorList>
            <person name="Sharma S.P."/>
            <person name="Purcell C.M."/>
            <person name="Hyde J.R."/>
            <person name="Severin A.J."/>
        </authorList>
    </citation>
    <scope>NUCLEOTIDE SEQUENCE [LARGE SCALE GENOMIC DNA]</scope>
    <source>
        <strain evidence="10 11">SP-2023</strain>
    </source>
</reference>
<dbReference type="InterPro" id="IPR029044">
    <property type="entry name" value="Nucleotide-diphossugar_trans"/>
</dbReference>
<evidence type="ECO:0000256" key="1">
    <source>
        <dbReference type="ARBA" id="ARBA00022475"/>
    </source>
</evidence>
<dbReference type="Proteomes" id="UP001228690">
    <property type="component" value="Chromosome"/>
</dbReference>
<dbReference type="EC" id="2.4.-.-" evidence="10"/>
<keyword evidence="1" id="KW-1003">Cell membrane</keyword>
<protein>
    <submittedName>
        <fullName evidence="10">Glycosyltransferase family 2 protein</fullName>
        <ecNumber evidence="10">2.4.-.-</ecNumber>
    </submittedName>
</protein>
<feature type="transmembrane region" description="Helical" evidence="8">
    <location>
        <begin position="284"/>
        <end position="305"/>
    </location>
</feature>
<sequence>MNKIPLLSIITPFYNEAEGVEHYFSILLPILEGIRLGGEAGEQGLDFEVLCIDDGSSDVTLPLLLECARRDERIKVLQFSRNFGKEAALSAGLDFCRGDAAIPLDADLQDPPELIPKMLQLWYASKGSANGSIDVVLPVRTNRKDPLFKKLTAKLFYELIGKISSSDIPRQVADFRLLDRRVIDVICQLREKHRFMRGLLSWPGFRIEHISYQRPERKYGETKYNYKRMLSYALDGIFAFSTVPLRFFSYFGSLVLLIGLFLALRAIVIKLWLQDAEPGYTSTIVLLVFFSGAILLGQGIIGEYIGRIYHEVKNRPIYVVQNSYNIEDTKQK</sequence>
<dbReference type="GO" id="GO:0016757">
    <property type="term" value="F:glycosyltransferase activity"/>
    <property type="evidence" value="ECO:0007669"/>
    <property type="project" value="UniProtKB-KW"/>
</dbReference>
<feature type="domain" description="Glycosyltransferase 2-like" evidence="9">
    <location>
        <begin position="8"/>
        <end position="184"/>
    </location>
</feature>
<evidence type="ECO:0000313" key="10">
    <source>
        <dbReference type="EMBL" id="WGK70336.1"/>
    </source>
</evidence>
<evidence type="ECO:0000256" key="4">
    <source>
        <dbReference type="ARBA" id="ARBA00022692"/>
    </source>
</evidence>
<keyword evidence="3 10" id="KW-0808">Transferase</keyword>
<dbReference type="InterPro" id="IPR050256">
    <property type="entry name" value="Glycosyltransferase_2"/>
</dbReference>
<keyword evidence="11" id="KW-1185">Reference proteome</keyword>
<keyword evidence="4 8" id="KW-0812">Transmembrane</keyword>
<evidence type="ECO:0000256" key="2">
    <source>
        <dbReference type="ARBA" id="ARBA00022676"/>
    </source>
</evidence>
<dbReference type="EMBL" id="CP123443">
    <property type="protein sequence ID" value="WGK70336.1"/>
    <property type="molecule type" value="Genomic_DNA"/>
</dbReference>
<feature type="transmembrane region" description="Helical" evidence="8">
    <location>
        <begin position="247"/>
        <end position="272"/>
    </location>
</feature>
<evidence type="ECO:0000256" key="3">
    <source>
        <dbReference type="ARBA" id="ARBA00022679"/>
    </source>
</evidence>
<keyword evidence="2 10" id="KW-0328">Glycosyltransferase</keyword>
<dbReference type="Pfam" id="PF00535">
    <property type="entry name" value="Glycos_transf_2"/>
    <property type="match status" value="1"/>
</dbReference>
<gene>
    <name evidence="10" type="ORF">P0082_05605</name>
</gene>
<organism evidence="10 11">
    <name type="scientific">Candidatus Haliotispira prima</name>
    <dbReference type="NCBI Taxonomy" id="3034016"/>
    <lineage>
        <taxon>Bacteria</taxon>
        <taxon>Pseudomonadati</taxon>
        <taxon>Spirochaetota</taxon>
        <taxon>Spirochaetia</taxon>
        <taxon>Spirochaetales</taxon>
        <taxon>Spirochaetaceae</taxon>
        <taxon>Candidatus Haliotispira</taxon>
    </lineage>
</organism>
<evidence type="ECO:0000256" key="5">
    <source>
        <dbReference type="ARBA" id="ARBA00022985"/>
    </source>
</evidence>
<keyword evidence="6 8" id="KW-1133">Transmembrane helix</keyword>
<dbReference type="SUPFAM" id="SSF53448">
    <property type="entry name" value="Nucleotide-diphospho-sugar transferases"/>
    <property type="match status" value="1"/>
</dbReference>
<dbReference type="Gene3D" id="3.90.550.10">
    <property type="entry name" value="Spore Coat Polysaccharide Biosynthesis Protein SpsA, Chain A"/>
    <property type="match status" value="1"/>
</dbReference>
<dbReference type="RefSeq" id="WP_326928547.1">
    <property type="nucleotide sequence ID" value="NZ_CP123443.1"/>
</dbReference>
<evidence type="ECO:0000259" key="9">
    <source>
        <dbReference type="Pfam" id="PF00535"/>
    </source>
</evidence>
<dbReference type="PANTHER" id="PTHR48090:SF3">
    <property type="entry name" value="UNDECAPRENYL-PHOSPHATE 4-DEOXY-4-FORMAMIDO-L-ARABINOSE TRANSFERASE"/>
    <property type="match status" value="1"/>
</dbReference>
<keyword evidence="7 8" id="KW-0472">Membrane</keyword>
<keyword evidence="5" id="KW-0448">Lipopolysaccharide biosynthesis</keyword>
<name>A0ABY8MKC5_9SPIO</name>
<accession>A0ABY8MKC5</accession>
<dbReference type="InterPro" id="IPR001173">
    <property type="entry name" value="Glyco_trans_2-like"/>
</dbReference>
<dbReference type="CDD" id="cd04187">
    <property type="entry name" value="DPM1_like_bac"/>
    <property type="match status" value="1"/>
</dbReference>
<evidence type="ECO:0000256" key="7">
    <source>
        <dbReference type="ARBA" id="ARBA00023136"/>
    </source>
</evidence>
<evidence type="ECO:0000256" key="6">
    <source>
        <dbReference type="ARBA" id="ARBA00022989"/>
    </source>
</evidence>
<proteinExistence type="predicted"/>
<dbReference type="PANTHER" id="PTHR48090">
    <property type="entry name" value="UNDECAPRENYL-PHOSPHATE 4-DEOXY-4-FORMAMIDO-L-ARABINOSE TRANSFERASE-RELATED"/>
    <property type="match status" value="1"/>
</dbReference>
<evidence type="ECO:0000313" key="11">
    <source>
        <dbReference type="Proteomes" id="UP001228690"/>
    </source>
</evidence>